<dbReference type="EMBL" id="BARU01010731">
    <property type="protein sequence ID" value="GAH36576.1"/>
    <property type="molecule type" value="Genomic_DNA"/>
</dbReference>
<protein>
    <submittedName>
        <fullName evidence="1">Uncharacterized protein</fullName>
    </submittedName>
</protein>
<gene>
    <name evidence="1" type="ORF">S03H2_20372</name>
</gene>
<dbReference type="InterPro" id="IPR011004">
    <property type="entry name" value="Trimer_LpxA-like_sf"/>
</dbReference>
<name>X1ET77_9ZZZZ</name>
<proteinExistence type="predicted"/>
<dbReference type="AlphaFoldDB" id="X1ET77"/>
<accession>X1ET77</accession>
<dbReference type="Gene3D" id="2.160.10.10">
    <property type="entry name" value="Hexapeptide repeat proteins"/>
    <property type="match status" value="1"/>
</dbReference>
<comment type="caution">
    <text evidence="1">The sequence shown here is derived from an EMBL/GenBank/DDBJ whole genome shotgun (WGS) entry which is preliminary data.</text>
</comment>
<evidence type="ECO:0000313" key="1">
    <source>
        <dbReference type="EMBL" id="GAH36576.1"/>
    </source>
</evidence>
<reference evidence="1" key="1">
    <citation type="journal article" date="2014" name="Front. Microbiol.">
        <title>High frequency of phylogenetically diverse reductive dehalogenase-homologous genes in deep subseafloor sedimentary metagenomes.</title>
        <authorList>
            <person name="Kawai M."/>
            <person name="Futagami T."/>
            <person name="Toyoda A."/>
            <person name="Takaki Y."/>
            <person name="Nishi S."/>
            <person name="Hori S."/>
            <person name="Arai W."/>
            <person name="Tsubouchi T."/>
            <person name="Morono Y."/>
            <person name="Uchiyama I."/>
            <person name="Ito T."/>
            <person name="Fujiyama A."/>
            <person name="Inagaki F."/>
            <person name="Takami H."/>
        </authorList>
    </citation>
    <scope>NUCLEOTIDE SEQUENCE</scope>
    <source>
        <strain evidence="1">Expedition CK06-06</strain>
    </source>
</reference>
<organism evidence="1">
    <name type="scientific">marine sediment metagenome</name>
    <dbReference type="NCBI Taxonomy" id="412755"/>
    <lineage>
        <taxon>unclassified sequences</taxon>
        <taxon>metagenomes</taxon>
        <taxon>ecological metagenomes</taxon>
    </lineage>
</organism>
<dbReference type="SUPFAM" id="SSF51161">
    <property type="entry name" value="Trimeric LpxA-like enzymes"/>
    <property type="match status" value="1"/>
</dbReference>
<sequence length="127" mass="15102">MKIEDDVRIGSHVITSPGTHIEHNCILTANSVTTVRQTLERDYIYGGIPAKKLKKNYFFEDGLEDKIGYVEDVEVLRGKYEEIYTKRYNELTRKDRRDIKKEKKEEEKKRFDYGADEWEEFDDGFII</sequence>